<evidence type="ECO:0000256" key="2">
    <source>
        <dbReference type="ARBA" id="ARBA00004370"/>
    </source>
</evidence>
<evidence type="ECO:0000256" key="3">
    <source>
        <dbReference type="ARBA" id="ARBA00012438"/>
    </source>
</evidence>
<dbReference type="SUPFAM" id="SSF47384">
    <property type="entry name" value="Homodimeric domain of signal transducing histidine kinase"/>
    <property type="match status" value="1"/>
</dbReference>
<sequence>MSAFMSALGKLFRTTAFKLSFAYLLIFTIFAFVGLGYVAWNAQRLLTQQFISTIESEIDSLSNLYRFGGLRRLVTSVERRSRAPGALIYLVTTEAGERVAGNVGALPPEVLGRTGQFETLYNRTDETETRPDVAIVRVYLLPGGFRLLVGRDIEERRRLQEIIHRAFGYSLLFIGVLGCLGGWFITRRVLKRVDDMTDITRHIMAGDLGGRLKVAGTGDELDRLAENLNAMLDRIGELMRGMQEVSDNIAHDLKTPLTRLRNKADEALRTAKSPDELRTALDATIDESDNLIRIFNALLMIARLEAGSAREGLADFDAAEAVRGVAELYDALAEEAGVDLEVSVEDDLPVHGSRELLGQAMSNLLDNALKYGASSDSRNKTISVSAHRREGEVCIAVADRGPGIPEVERGRVLERFVRLETARSRPGFGLGLSLAAAVARLHGGVLRLEDNEPGLRVVLALPLKAVELPQPALQTAA</sequence>
<evidence type="ECO:0000256" key="7">
    <source>
        <dbReference type="ARBA" id="ARBA00022777"/>
    </source>
</evidence>
<dbReference type="InterPro" id="IPR036890">
    <property type="entry name" value="HATPase_C_sf"/>
</dbReference>
<comment type="subcellular location">
    <subcellularLocation>
        <location evidence="2">Membrane</location>
    </subcellularLocation>
</comment>
<feature type="domain" description="HAMP" evidence="13">
    <location>
        <begin position="187"/>
        <end position="240"/>
    </location>
</feature>
<keyword evidence="6 11" id="KW-0812">Transmembrane</keyword>
<dbReference type="PROSITE" id="PS50885">
    <property type="entry name" value="HAMP"/>
    <property type="match status" value="1"/>
</dbReference>
<evidence type="ECO:0000256" key="1">
    <source>
        <dbReference type="ARBA" id="ARBA00000085"/>
    </source>
</evidence>
<dbReference type="SMART" id="SM00387">
    <property type="entry name" value="HATPase_c"/>
    <property type="match status" value="1"/>
</dbReference>
<dbReference type="InterPro" id="IPR005467">
    <property type="entry name" value="His_kinase_dom"/>
</dbReference>
<evidence type="ECO:0000259" key="12">
    <source>
        <dbReference type="PROSITE" id="PS50109"/>
    </source>
</evidence>
<dbReference type="PANTHER" id="PTHR45436:SF8">
    <property type="entry name" value="HISTIDINE KINASE"/>
    <property type="match status" value="1"/>
</dbReference>
<dbReference type="SMART" id="SM00304">
    <property type="entry name" value="HAMP"/>
    <property type="match status" value="1"/>
</dbReference>
<evidence type="ECO:0000256" key="8">
    <source>
        <dbReference type="ARBA" id="ARBA00022989"/>
    </source>
</evidence>
<keyword evidence="4" id="KW-0597">Phosphoprotein</keyword>
<feature type="transmembrane region" description="Helical" evidence="11">
    <location>
        <begin position="20"/>
        <end position="40"/>
    </location>
</feature>
<name>A0ABS0HP08_9HYPH</name>
<dbReference type="InterPro" id="IPR003661">
    <property type="entry name" value="HisK_dim/P_dom"/>
</dbReference>
<dbReference type="SMART" id="SM00388">
    <property type="entry name" value="HisKA"/>
    <property type="match status" value="1"/>
</dbReference>
<dbReference type="InterPro" id="IPR036097">
    <property type="entry name" value="HisK_dim/P_sf"/>
</dbReference>
<evidence type="ECO:0000256" key="11">
    <source>
        <dbReference type="SAM" id="Phobius"/>
    </source>
</evidence>
<reference evidence="14 15" key="1">
    <citation type="submission" date="2020-11" db="EMBL/GenBank/DDBJ databases">
        <authorList>
            <person name="Kim M.K."/>
        </authorList>
    </citation>
    <scope>NUCLEOTIDE SEQUENCE [LARGE SCALE GENOMIC DNA]</scope>
    <source>
        <strain evidence="14 15">BT290</strain>
    </source>
</reference>
<keyword evidence="7" id="KW-0418">Kinase</keyword>
<gene>
    <name evidence="14" type="ORF">I2H36_04095</name>
</gene>
<dbReference type="Proteomes" id="UP000611708">
    <property type="component" value="Unassembled WGS sequence"/>
</dbReference>
<feature type="domain" description="Histidine kinase" evidence="12">
    <location>
        <begin position="248"/>
        <end position="465"/>
    </location>
</feature>
<keyword evidence="9" id="KW-0902">Two-component regulatory system</keyword>
<accession>A0ABS0HP08</accession>
<dbReference type="Gene3D" id="3.30.565.10">
    <property type="entry name" value="Histidine kinase-like ATPase, C-terminal domain"/>
    <property type="match status" value="1"/>
</dbReference>
<protein>
    <recommendedName>
        <fullName evidence="3">histidine kinase</fullName>
        <ecNumber evidence="3">2.7.13.3</ecNumber>
    </recommendedName>
</protein>
<comment type="catalytic activity">
    <reaction evidence="1">
        <text>ATP + protein L-histidine = ADP + protein N-phospho-L-histidine.</text>
        <dbReference type="EC" id="2.7.13.3"/>
    </reaction>
</comment>
<dbReference type="EC" id="2.7.13.3" evidence="3"/>
<feature type="transmembrane region" description="Helical" evidence="11">
    <location>
        <begin position="166"/>
        <end position="185"/>
    </location>
</feature>
<dbReference type="CDD" id="cd06225">
    <property type="entry name" value="HAMP"/>
    <property type="match status" value="1"/>
</dbReference>
<keyword evidence="8 11" id="KW-1133">Transmembrane helix</keyword>
<dbReference type="PROSITE" id="PS50109">
    <property type="entry name" value="HIS_KIN"/>
    <property type="match status" value="1"/>
</dbReference>
<organism evidence="14 15">
    <name type="scientific">Microvirga terrestris</name>
    <dbReference type="NCBI Taxonomy" id="2791024"/>
    <lineage>
        <taxon>Bacteria</taxon>
        <taxon>Pseudomonadati</taxon>
        <taxon>Pseudomonadota</taxon>
        <taxon>Alphaproteobacteria</taxon>
        <taxon>Hyphomicrobiales</taxon>
        <taxon>Methylobacteriaceae</taxon>
        <taxon>Microvirga</taxon>
    </lineage>
</organism>
<dbReference type="InterPro" id="IPR050428">
    <property type="entry name" value="TCS_sensor_his_kinase"/>
</dbReference>
<keyword evidence="15" id="KW-1185">Reference proteome</keyword>
<dbReference type="InterPro" id="IPR003660">
    <property type="entry name" value="HAMP_dom"/>
</dbReference>
<dbReference type="Gene3D" id="1.10.287.130">
    <property type="match status" value="1"/>
</dbReference>
<dbReference type="Pfam" id="PF00672">
    <property type="entry name" value="HAMP"/>
    <property type="match status" value="1"/>
</dbReference>
<dbReference type="Gene3D" id="6.10.340.10">
    <property type="match status" value="1"/>
</dbReference>
<dbReference type="RefSeq" id="WP_196262616.1">
    <property type="nucleotide sequence ID" value="NZ_JADQDN010000002.1"/>
</dbReference>
<evidence type="ECO:0000313" key="14">
    <source>
        <dbReference type="EMBL" id="MBF9195207.1"/>
    </source>
</evidence>
<keyword evidence="5" id="KW-0808">Transferase</keyword>
<dbReference type="InterPro" id="IPR004358">
    <property type="entry name" value="Sig_transdc_His_kin-like_C"/>
</dbReference>
<evidence type="ECO:0000256" key="10">
    <source>
        <dbReference type="ARBA" id="ARBA00023136"/>
    </source>
</evidence>
<dbReference type="CDD" id="cd00075">
    <property type="entry name" value="HATPase"/>
    <property type="match status" value="1"/>
</dbReference>
<comment type="caution">
    <text evidence="14">The sequence shown here is derived from an EMBL/GenBank/DDBJ whole genome shotgun (WGS) entry which is preliminary data.</text>
</comment>
<dbReference type="PANTHER" id="PTHR45436">
    <property type="entry name" value="SENSOR HISTIDINE KINASE YKOH"/>
    <property type="match status" value="1"/>
</dbReference>
<dbReference type="Pfam" id="PF00512">
    <property type="entry name" value="HisKA"/>
    <property type="match status" value="1"/>
</dbReference>
<dbReference type="CDD" id="cd00082">
    <property type="entry name" value="HisKA"/>
    <property type="match status" value="1"/>
</dbReference>
<dbReference type="SUPFAM" id="SSF55874">
    <property type="entry name" value="ATPase domain of HSP90 chaperone/DNA topoisomerase II/histidine kinase"/>
    <property type="match status" value="1"/>
</dbReference>
<evidence type="ECO:0000256" key="6">
    <source>
        <dbReference type="ARBA" id="ARBA00022692"/>
    </source>
</evidence>
<evidence type="ECO:0000256" key="5">
    <source>
        <dbReference type="ARBA" id="ARBA00022679"/>
    </source>
</evidence>
<dbReference type="InterPro" id="IPR003594">
    <property type="entry name" value="HATPase_dom"/>
</dbReference>
<dbReference type="SUPFAM" id="SSF158472">
    <property type="entry name" value="HAMP domain-like"/>
    <property type="match status" value="1"/>
</dbReference>
<dbReference type="PRINTS" id="PR00344">
    <property type="entry name" value="BCTRLSENSOR"/>
</dbReference>
<evidence type="ECO:0000313" key="15">
    <source>
        <dbReference type="Proteomes" id="UP000611708"/>
    </source>
</evidence>
<dbReference type="EMBL" id="JADQDN010000002">
    <property type="protein sequence ID" value="MBF9195207.1"/>
    <property type="molecule type" value="Genomic_DNA"/>
</dbReference>
<proteinExistence type="predicted"/>
<keyword evidence="10 11" id="KW-0472">Membrane</keyword>
<dbReference type="Pfam" id="PF02518">
    <property type="entry name" value="HATPase_c"/>
    <property type="match status" value="1"/>
</dbReference>
<evidence type="ECO:0000256" key="4">
    <source>
        <dbReference type="ARBA" id="ARBA00022553"/>
    </source>
</evidence>
<evidence type="ECO:0000256" key="9">
    <source>
        <dbReference type="ARBA" id="ARBA00023012"/>
    </source>
</evidence>
<evidence type="ECO:0000259" key="13">
    <source>
        <dbReference type="PROSITE" id="PS50885"/>
    </source>
</evidence>